<organism evidence="3 4">
    <name type="scientific">Alkaliphilus flagellatus</name>
    <dbReference type="NCBI Taxonomy" id="2841507"/>
    <lineage>
        <taxon>Bacteria</taxon>
        <taxon>Bacillati</taxon>
        <taxon>Bacillota</taxon>
        <taxon>Clostridia</taxon>
        <taxon>Peptostreptococcales</taxon>
        <taxon>Natronincolaceae</taxon>
        <taxon>Alkaliphilus</taxon>
    </lineage>
</organism>
<proteinExistence type="predicted"/>
<dbReference type="InterPro" id="IPR002508">
    <property type="entry name" value="MurNAc-LAA_cat"/>
</dbReference>
<keyword evidence="1" id="KW-0378">Hydrolase</keyword>
<sequence length="477" mass="54409">MYDESREVYINIYDKKADKIVINELEELVKQLVAWSIPLNFHIEALKCQSIIMRTKLVRQMRAYGGCGVSQQKEADILMENFVGVIPLERYKEIWGRDYEDYVKKIEAAVMETKGSVLLFNNKPIDARAHLVCGGSTENSENVEGNVVQYLRKVLCNHCQNSPYSLNYKDIPIEEVENKLGVKLTNDEVLKDTTIDNIIDDVLRDEQNRVTKIKIGGKEFKGKEVMDILNINSTRFGWRPQIMRFFTIGKGDGLGLCQYGANNMACEGSSAEEILKYYYTGIEIKKIQNPCINMPLKGKLVVIDPAHGGEDSDDHVGSQGLREKDVNLSIALHLEKELQSLGAEVYLTRREDIVVHLNDRAQMANSIAPHFFISIHQNYFNHPSKSGTEIYYFRGDTVAKELAREIMTALTEEIETLDKGIKPADFFLLREVIVSSIHVEVAYISNFAEEKMLMDDSFRKRAAKSIAKGFVNFYRYI</sequence>
<protein>
    <submittedName>
        <fullName evidence="3">N-acetylmuramoyl-L-alanine amidase</fullName>
    </submittedName>
</protein>
<dbReference type="PANTHER" id="PTHR30404:SF0">
    <property type="entry name" value="N-ACETYLMURAMOYL-L-ALANINE AMIDASE AMIC"/>
    <property type="match status" value="1"/>
</dbReference>
<evidence type="ECO:0000259" key="2">
    <source>
        <dbReference type="SMART" id="SM00646"/>
    </source>
</evidence>
<name>A0ABS6G3T9_9FIRM</name>
<dbReference type="InterPro" id="IPR013693">
    <property type="entry name" value="SpoIID/LytB_N"/>
</dbReference>
<dbReference type="EMBL" id="JAHLQK010000002">
    <property type="protein sequence ID" value="MBU5676080.1"/>
    <property type="molecule type" value="Genomic_DNA"/>
</dbReference>
<reference evidence="3 4" key="1">
    <citation type="submission" date="2021-06" db="EMBL/GenBank/DDBJ databases">
        <authorList>
            <person name="Sun Q."/>
            <person name="Li D."/>
        </authorList>
    </citation>
    <scope>NUCLEOTIDE SEQUENCE [LARGE SCALE GENOMIC DNA]</scope>
    <source>
        <strain evidence="3 4">MSJ-5</strain>
    </source>
</reference>
<evidence type="ECO:0000313" key="3">
    <source>
        <dbReference type="EMBL" id="MBU5676080.1"/>
    </source>
</evidence>
<dbReference type="NCBIfam" id="TIGR02669">
    <property type="entry name" value="SpoIID_LytB"/>
    <property type="match status" value="1"/>
</dbReference>
<dbReference type="CDD" id="cd02696">
    <property type="entry name" value="MurNAc-LAA"/>
    <property type="match status" value="1"/>
</dbReference>
<dbReference type="InterPro" id="IPR013486">
    <property type="entry name" value="SpoIID/LytB"/>
</dbReference>
<dbReference type="Pfam" id="PF01520">
    <property type="entry name" value="Amidase_3"/>
    <property type="match status" value="1"/>
</dbReference>
<dbReference type="PANTHER" id="PTHR30404">
    <property type="entry name" value="N-ACETYLMURAMOYL-L-ALANINE AMIDASE"/>
    <property type="match status" value="1"/>
</dbReference>
<dbReference type="RefSeq" id="WP_216415560.1">
    <property type="nucleotide sequence ID" value="NZ_JAHLQK010000002.1"/>
</dbReference>
<dbReference type="InterPro" id="IPR050695">
    <property type="entry name" value="N-acetylmuramoyl_amidase_3"/>
</dbReference>
<comment type="caution">
    <text evidence="3">The sequence shown here is derived from an EMBL/GenBank/DDBJ whole genome shotgun (WGS) entry which is preliminary data.</text>
</comment>
<accession>A0ABS6G3T9</accession>
<feature type="domain" description="MurNAc-LAA" evidence="2">
    <location>
        <begin position="361"/>
        <end position="471"/>
    </location>
</feature>
<evidence type="ECO:0000256" key="1">
    <source>
        <dbReference type="ARBA" id="ARBA00022801"/>
    </source>
</evidence>
<gene>
    <name evidence="3" type="ORF">KQI88_06595</name>
</gene>
<dbReference type="Pfam" id="PF08486">
    <property type="entry name" value="SpoIID"/>
    <property type="match status" value="1"/>
</dbReference>
<evidence type="ECO:0000313" key="4">
    <source>
        <dbReference type="Proteomes" id="UP000779508"/>
    </source>
</evidence>
<dbReference type="Proteomes" id="UP000779508">
    <property type="component" value="Unassembled WGS sequence"/>
</dbReference>
<dbReference type="SMART" id="SM00646">
    <property type="entry name" value="Ami_3"/>
    <property type="match status" value="1"/>
</dbReference>
<keyword evidence="4" id="KW-1185">Reference proteome</keyword>